<evidence type="ECO:0000256" key="3">
    <source>
        <dbReference type="ARBA" id="ARBA00022475"/>
    </source>
</evidence>
<feature type="transmembrane region" description="Helical" evidence="7">
    <location>
        <begin position="161"/>
        <end position="183"/>
    </location>
</feature>
<keyword evidence="10" id="KW-1185">Reference proteome</keyword>
<feature type="transmembrane region" description="Helical" evidence="7">
    <location>
        <begin position="506"/>
        <end position="532"/>
    </location>
</feature>
<dbReference type="Proteomes" id="UP001299970">
    <property type="component" value="Unassembled WGS sequence"/>
</dbReference>
<comment type="subcellular location">
    <subcellularLocation>
        <location evidence="1">Cell membrane</location>
        <topology evidence="1">Multi-pass membrane protein</topology>
    </subcellularLocation>
</comment>
<dbReference type="InterPro" id="IPR051447">
    <property type="entry name" value="Lipoprotein-release_system"/>
</dbReference>
<name>A0ABS9TMB8_9PSEU</name>
<evidence type="ECO:0000256" key="6">
    <source>
        <dbReference type="ARBA" id="ARBA00023136"/>
    </source>
</evidence>
<feature type="transmembrane region" description="Helical" evidence="7">
    <location>
        <begin position="63"/>
        <end position="92"/>
    </location>
</feature>
<dbReference type="EMBL" id="JAKXMK010000027">
    <property type="protein sequence ID" value="MCH6169681.1"/>
    <property type="molecule type" value="Genomic_DNA"/>
</dbReference>
<comment type="caution">
    <text evidence="9">The sequence shown here is derived from an EMBL/GenBank/DDBJ whole genome shotgun (WGS) entry which is preliminary data.</text>
</comment>
<evidence type="ECO:0000313" key="9">
    <source>
        <dbReference type="EMBL" id="MCH6169681.1"/>
    </source>
</evidence>
<evidence type="ECO:0000313" key="10">
    <source>
        <dbReference type="Proteomes" id="UP001299970"/>
    </source>
</evidence>
<evidence type="ECO:0000256" key="4">
    <source>
        <dbReference type="ARBA" id="ARBA00022692"/>
    </source>
</evidence>
<keyword evidence="6 7" id="KW-0472">Membrane</keyword>
<dbReference type="Pfam" id="PF02687">
    <property type="entry name" value="FtsX"/>
    <property type="match status" value="2"/>
</dbReference>
<dbReference type="PANTHER" id="PTHR30489:SF0">
    <property type="entry name" value="LIPOPROTEIN-RELEASING SYSTEM TRANSMEMBRANE PROTEIN LOLE"/>
    <property type="match status" value="1"/>
</dbReference>
<keyword evidence="4 7" id="KW-0812">Transmembrane</keyword>
<feature type="transmembrane region" description="Helical" evidence="7">
    <location>
        <begin position="291"/>
        <end position="315"/>
    </location>
</feature>
<proteinExistence type="inferred from homology"/>
<dbReference type="RefSeq" id="WP_241040311.1">
    <property type="nucleotide sequence ID" value="NZ_BAAAJF010000015.1"/>
</dbReference>
<evidence type="ECO:0000256" key="1">
    <source>
        <dbReference type="ARBA" id="ARBA00004651"/>
    </source>
</evidence>
<evidence type="ECO:0000259" key="8">
    <source>
        <dbReference type="Pfam" id="PF02687"/>
    </source>
</evidence>
<feature type="transmembrane region" description="Helical" evidence="7">
    <location>
        <begin position="553"/>
        <end position="580"/>
    </location>
</feature>
<dbReference type="InterPro" id="IPR003838">
    <property type="entry name" value="ABC3_permease_C"/>
</dbReference>
<evidence type="ECO:0000256" key="7">
    <source>
        <dbReference type="SAM" id="Phobius"/>
    </source>
</evidence>
<keyword evidence="5 7" id="KW-1133">Transmembrane helix</keyword>
<feature type="transmembrane region" description="Helical" evidence="7">
    <location>
        <begin position="586"/>
        <end position="610"/>
    </location>
</feature>
<sequence>MLRLSWSTFTERWALFIGAALTVCFGVALVQSSLLVLISAATLDTPAGLGAAEYAAFTEGTELAITLSALTLGFSAFLTVFIVGSTFAFTVAQRRRDLALLRLAGAGRGQLRRLLIGEAVLLGTIGTAAGIPVGLAVMSFQTWLLETLGFVPPGFTPQWRTWILGVAIGVGVGNALAGVLVAARRASRVRPLEALRDTGEAARVMTAGRWGIGLLFLAGAVSLVILAPVGGSGGGQAMAVNAALCAAVAFSALSPLLVPGVARLLPVRGGGVLSELARANLRDGVRRSASVAAPLIVLVGIVLGQSGALTSFAAAGEIEQRRGATGDLVVETTGPVGERISGVPGVAGASTEVAVPIWVAVGSGEDAETWTGTGLVVDPQAYERFHPGTGTLAALQGRAVASGPTGDMPGPGATVAVRAGESDLGPLPVVAAVPTRIAGGPQLLLPPGLVPTPELAGAPSRTFVALEPGADPATVTAALGAVGEVLTVDDWIARDAAARSDTSAGVFLVIMGLGGMYALIGVANAVVVGASARRAEFATARAGGLTRGQVVRMALVESWAVTVIGLLLGTLAAAATFIAVLSTTSAIAGVATLSLPWTFVLTVGAGAFLVTGATSVVTTLSATRTQPVALLGARE</sequence>
<reference evidence="9 10" key="1">
    <citation type="submission" date="2022-03" db="EMBL/GenBank/DDBJ databases">
        <title>Pseudonocardia alaer sp. nov., a novel actinomycete isolated from reed forest soil.</title>
        <authorList>
            <person name="Wang L."/>
        </authorList>
    </citation>
    <scope>NUCLEOTIDE SEQUENCE [LARGE SCALE GENOMIC DNA]</scope>
    <source>
        <strain evidence="9 10">Y-16303</strain>
    </source>
</reference>
<evidence type="ECO:0000256" key="5">
    <source>
        <dbReference type="ARBA" id="ARBA00022989"/>
    </source>
</evidence>
<evidence type="ECO:0000256" key="2">
    <source>
        <dbReference type="ARBA" id="ARBA00005236"/>
    </source>
</evidence>
<gene>
    <name evidence="9" type="ORF">MMF94_28600</name>
</gene>
<protein>
    <submittedName>
        <fullName evidence="9">FtsX-like permease family protein</fullName>
    </submittedName>
</protein>
<feature type="domain" description="ABC3 transporter permease C-terminal" evidence="8">
    <location>
        <begin position="72"/>
        <end position="189"/>
    </location>
</feature>
<feature type="domain" description="ABC3 transporter permease C-terminal" evidence="8">
    <location>
        <begin position="509"/>
        <end position="627"/>
    </location>
</feature>
<comment type="similarity">
    <text evidence="2">Belongs to the ABC-4 integral membrane protein family. LolC/E subfamily.</text>
</comment>
<feature type="transmembrane region" description="Helical" evidence="7">
    <location>
        <begin position="237"/>
        <end position="258"/>
    </location>
</feature>
<accession>A0ABS9TMB8</accession>
<dbReference type="PANTHER" id="PTHR30489">
    <property type="entry name" value="LIPOPROTEIN-RELEASING SYSTEM TRANSMEMBRANE PROTEIN LOLE"/>
    <property type="match status" value="1"/>
</dbReference>
<organism evidence="9 10">
    <name type="scientific">Pseudonocardia alaniniphila</name>
    <dbReference type="NCBI Taxonomy" id="75291"/>
    <lineage>
        <taxon>Bacteria</taxon>
        <taxon>Bacillati</taxon>
        <taxon>Actinomycetota</taxon>
        <taxon>Actinomycetes</taxon>
        <taxon>Pseudonocardiales</taxon>
        <taxon>Pseudonocardiaceae</taxon>
        <taxon>Pseudonocardia</taxon>
    </lineage>
</organism>
<keyword evidence="3" id="KW-1003">Cell membrane</keyword>
<feature type="transmembrane region" description="Helical" evidence="7">
    <location>
        <begin position="12"/>
        <end position="43"/>
    </location>
</feature>
<feature type="transmembrane region" description="Helical" evidence="7">
    <location>
        <begin position="210"/>
        <end position="231"/>
    </location>
</feature>
<feature type="transmembrane region" description="Helical" evidence="7">
    <location>
        <begin position="113"/>
        <end position="141"/>
    </location>
</feature>